<protein>
    <submittedName>
        <fullName evidence="2">Transposase</fullName>
    </submittedName>
</protein>
<name>A0A1I8B2B8_MELHA</name>
<keyword evidence="1" id="KW-1185">Reference proteome</keyword>
<accession>A0A1I8B2B8</accession>
<evidence type="ECO:0000313" key="1">
    <source>
        <dbReference type="Proteomes" id="UP000095281"/>
    </source>
</evidence>
<proteinExistence type="predicted"/>
<reference evidence="2" key="1">
    <citation type="submission" date="2016-11" db="UniProtKB">
        <authorList>
            <consortium name="WormBaseParasite"/>
        </authorList>
    </citation>
    <scope>IDENTIFICATION</scope>
</reference>
<dbReference type="WBParaSite" id="MhA1_Contig1214.frz3.gene1">
    <property type="protein sequence ID" value="MhA1_Contig1214.frz3.gene1"/>
    <property type="gene ID" value="MhA1_Contig1214.frz3.gene1"/>
</dbReference>
<dbReference type="AlphaFoldDB" id="A0A1I8B2B8"/>
<dbReference type="Proteomes" id="UP000095281">
    <property type="component" value="Unplaced"/>
</dbReference>
<sequence length="47" mass="5644">MKMNKELIVVMELLKIPCQINYYLPSNKSVKYYSWQQTAFDLSDQLK</sequence>
<organism evidence="1 2">
    <name type="scientific">Meloidogyne hapla</name>
    <name type="common">Root-knot nematode worm</name>
    <dbReference type="NCBI Taxonomy" id="6305"/>
    <lineage>
        <taxon>Eukaryota</taxon>
        <taxon>Metazoa</taxon>
        <taxon>Ecdysozoa</taxon>
        <taxon>Nematoda</taxon>
        <taxon>Chromadorea</taxon>
        <taxon>Rhabditida</taxon>
        <taxon>Tylenchina</taxon>
        <taxon>Tylenchomorpha</taxon>
        <taxon>Tylenchoidea</taxon>
        <taxon>Meloidogynidae</taxon>
        <taxon>Meloidogyninae</taxon>
        <taxon>Meloidogyne</taxon>
    </lineage>
</organism>
<evidence type="ECO:0000313" key="2">
    <source>
        <dbReference type="WBParaSite" id="MhA1_Contig1214.frz3.gene1"/>
    </source>
</evidence>